<dbReference type="GO" id="GO:0003676">
    <property type="term" value="F:nucleic acid binding"/>
    <property type="evidence" value="ECO:0007669"/>
    <property type="project" value="InterPro"/>
</dbReference>
<gene>
    <name evidence="1" type="ORF">ENE75_23315</name>
</gene>
<evidence type="ECO:0000313" key="1">
    <source>
        <dbReference type="EMBL" id="RVT48120.1"/>
    </source>
</evidence>
<dbReference type="EMBL" id="SACT01000011">
    <property type="protein sequence ID" value="RVT48120.1"/>
    <property type="molecule type" value="Genomic_DNA"/>
</dbReference>
<accession>A0A437JMU7</accession>
<organism evidence="1 2">
    <name type="scientific">Rubrivivax albus</name>
    <dbReference type="NCBI Taxonomy" id="2499835"/>
    <lineage>
        <taxon>Bacteria</taxon>
        <taxon>Pseudomonadati</taxon>
        <taxon>Pseudomonadota</taxon>
        <taxon>Betaproteobacteria</taxon>
        <taxon>Burkholderiales</taxon>
        <taxon>Sphaerotilaceae</taxon>
        <taxon>Rubrivivax</taxon>
    </lineage>
</organism>
<evidence type="ECO:0000313" key="2">
    <source>
        <dbReference type="Proteomes" id="UP000288178"/>
    </source>
</evidence>
<dbReference type="CDD" id="cd22362">
    <property type="entry name" value="TnsA_endonuclease-like"/>
    <property type="match status" value="1"/>
</dbReference>
<name>A0A437JMU7_9BURK</name>
<dbReference type="SUPFAM" id="SSF52980">
    <property type="entry name" value="Restriction endonuclease-like"/>
    <property type="match status" value="1"/>
</dbReference>
<dbReference type="AlphaFoldDB" id="A0A437JMU7"/>
<reference evidence="1 2" key="1">
    <citation type="submission" date="2019-01" db="EMBL/GenBank/DDBJ databases">
        <authorList>
            <person name="Chen W.-M."/>
        </authorList>
    </citation>
    <scope>NUCLEOTIDE SEQUENCE [LARGE SCALE GENOMIC DNA]</scope>
    <source>
        <strain evidence="1 2">ICH-3</strain>
    </source>
</reference>
<proteinExistence type="predicted"/>
<dbReference type="Proteomes" id="UP000288178">
    <property type="component" value="Unassembled WGS sequence"/>
</dbReference>
<comment type="caution">
    <text evidence="1">The sequence shown here is derived from an EMBL/GenBank/DDBJ whole genome shotgun (WGS) entry which is preliminary data.</text>
</comment>
<dbReference type="OrthoDB" id="5291587at2"/>
<dbReference type="InterPro" id="IPR011856">
    <property type="entry name" value="tRNA_endonuc-like_dom_sf"/>
</dbReference>
<protein>
    <submittedName>
        <fullName evidence="1">Uncharacterized protein</fullName>
    </submittedName>
</protein>
<keyword evidence="2" id="KW-1185">Reference proteome</keyword>
<dbReference type="InterPro" id="IPR011335">
    <property type="entry name" value="Restrct_endonuc-II-like"/>
</dbReference>
<dbReference type="Gene3D" id="3.40.1350.10">
    <property type="match status" value="1"/>
</dbReference>
<sequence>MKHETYDEFLTDAKRGRVLTNSIGKAPMTRTRLQSLILQGFGQGRGDDYQPWITVTRGNAPRASNHIVAIGSIGSRPMHFLSTLEYRAGRVANWLGALEIRTQFPLFPWRGHPHPMAGLEQGYDACLPVMPGLLEIASEAGISHGTYVGSPELPYVATSDLVVRFGPASTQKLTFWTVKPAGALRAERPGSRMRQRIDLERLYAEKAGGRHVLFDGEQFSDILTANLDWLEPTRHERTDAEEIERRSRFVHAFNSHPDGVALRDRISSASAAIGAEVVDGQRFFRAAAWLTEIDIDLRARVLMSAPMRSGGKAHKQVVFQQIAGEKQ</sequence>
<dbReference type="RefSeq" id="WP_128201232.1">
    <property type="nucleotide sequence ID" value="NZ_SACT01000011.1"/>
</dbReference>